<proteinExistence type="inferred from homology"/>
<evidence type="ECO:0000256" key="5">
    <source>
        <dbReference type="ARBA" id="ARBA00029447"/>
    </source>
</evidence>
<sequence>MTVMKAKHSIMHKLLFTMLTNSLLFLLCVGVCLVTIYKIHSDLLVVKEKGQRSVGVTDLSRMVNEKDIRIADYITFMKEEDLKEYRRLRNQLQTQTAEWTLLSSNEETKKTMETFIKNNKAIDEMFSKEIAPAVVRLDEDIYTAAREKISGLRQENNRILETLRKQTSSEQAVIVKKAERFITLSQTLTVGMIIFTTILSYWIIHRTGTRMKRDIDELLDITQSVAAGNLTKNVPSTNGKDEIHLLGESISKMVQELKGLVQGIERGAGNVQGNSKKMVDLADSIKESSMGVSTSMQGLTAGSTQQAASTTDLSGHYRTFSNRMGLVAEEFNALKTLSRSIQTITGQSGLSMIKNAEQMEKVYVKIGETTNLMEELQVRMDSISRLTQFIKEVAARTDILSLNASIEAARVGESGRGFQVVAGEIRQLSHHIHESLAEMDRDIKGVRHITQHVSASLDAGFEEVSIAKTLTEQVGRDAEKVTALVTGMGEGIGGISAGMTRLNEYKDEMSLSVSMLSELCHTFDEGARDTHSSIQVQHNLIDTMYDQSDRVNEEVLILQRLVDRFQM</sequence>
<keyword evidence="4 6" id="KW-0807">Transducer</keyword>
<dbReference type="GO" id="GO:0007165">
    <property type="term" value="P:signal transduction"/>
    <property type="evidence" value="ECO:0007669"/>
    <property type="project" value="UniProtKB-KW"/>
</dbReference>
<evidence type="ECO:0000259" key="8">
    <source>
        <dbReference type="PROSITE" id="PS50111"/>
    </source>
</evidence>
<evidence type="ECO:0000256" key="6">
    <source>
        <dbReference type="PROSITE-ProRule" id="PRU00284"/>
    </source>
</evidence>
<reference evidence="11" key="1">
    <citation type="submission" date="2015-07" db="EMBL/GenBank/DDBJ databases">
        <title>Fjat-14235 jcm11544.</title>
        <authorList>
            <person name="Liu B."/>
            <person name="Wang J."/>
            <person name="Zhu Y."/>
            <person name="Liu G."/>
            <person name="Chen Q."/>
            <person name="Chen Z."/>
            <person name="Lan J."/>
            <person name="Che J."/>
            <person name="Ge C."/>
            <person name="Shi H."/>
            <person name="Pan Z."/>
            <person name="Liu X."/>
        </authorList>
    </citation>
    <scope>NUCLEOTIDE SEQUENCE [LARGE SCALE GENOMIC DNA]</scope>
    <source>
        <strain evidence="11">JCM 11544</strain>
    </source>
</reference>
<comment type="similarity">
    <text evidence="5">Belongs to the methyl-accepting chemotaxis (MCP) protein family.</text>
</comment>
<dbReference type="GO" id="GO:0005886">
    <property type="term" value="C:plasma membrane"/>
    <property type="evidence" value="ECO:0007669"/>
    <property type="project" value="UniProtKB-SubCell"/>
</dbReference>
<evidence type="ECO:0000256" key="4">
    <source>
        <dbReference type="ARBA" id="ARBA00023224"/>
    </source>
</evidence>
<feature type="domain" description="HAMP" evidence="9">
    <location>
        <begin position="209"/>
        <end position="262"/>
    </location>
</feature>
<accession>A0A0M0GN58</accession>
<dbReference type="SUPFAM" id="SSF58104">
    <property type="entry name" value="Methyl-accepting chemotaxis protein (MCP) signaling domain"/>
    <property type="match status" value="1"/>
</dbReference>
<comment type="caution">
    <text evidence="10">The sequence shown here is derived from an EMBL/GenBank/DDBJ whole genome shotgun (WGS) entry which is preliminary data.</text>
</comment>
<protein>
    <recommendedName>
        <fullName evidence="12">Methyl-accepting chemotaxis protein</fullName>
    </recommendedName>
</protein>
<evidence type="ECO:0008006" key="12">
    <source>
        <dbReference type="Google" id="ProtNLM"/>
    </source>
</evidence>
<gene>
    <name evidence="10" type="ORF">AF331_02205</name>
</gene>
<evidence type="ECO:0000256" key="7">
    <source>
        <dbReference type="SAM" id="Phobius"/>
    </source>
</evidence>
<dbReference type="PANTHER" id="PTHR32089">
    <property type="entry name" value="METHYL-ACCEPTING CHEMOTAXIS PROTEIN MCPB"/>
    <property type="match status" value="1"/>
</dbReference>
<dbReference type="PANTHER" id="PTHR32089:SF112">
    <property type="entry name" value="LYSOZYME-LIKE PROTEIN-RELATED"/>
    <property type="match status" value="1"/>
</dbReference>
<dbReference type="PATRIC" id="fig|189381.12.peg.527"/>
<dbReference type="PROSITE" id="PS50111">
    <property type="entry name" value="CHEMOTAXIS_TRANSDUC_2"/>
    <property type="match status" value="1"/>
</dbReference>
<dbReference type="InterPro" id="IPR003660">
    <property type="entry name" value="HAMP_dom"/>
</dbReference>
<comment type="subcellular location">
    <subcellularLocation>
        <location evidence="1">Cell membrane</location>
    </subcellularLocation>
</comment>
<name>A0A0M0GN58_9BACI</name>
<dbReference type="Pfam" id="PF00015">
    <property type="entry name" value="MCPsignal"/>
    <property type="match status" value="1"/>
</dbReference>
<dbReference type="STRING" id="189381.GCA_900166615_03866"/>
<dbReference type="SMART" id="SM00283">
    <property type="entry name" value="MA"/>
    <property type="match status" value="1"/>
</dbReference>
<feature type="transmembrane region" description="Helical" evidence="7">
    <location>
        <begin position="181"/>
        <end position="204"/>
    </location>
</feature>
<evidence type="ECO:0000259" key="9">
    <source>
        <dbReference type="PROSITE" id="PS50885"/>
    </source>
</evidence>
<evidence type="ECO:0000256" key="1">
    <source>
        <dbReference type="ARBA" id="ARBA00004236"/>
    </source>
</evidence>
<dbReference type="Pfam" id="PF00672">
    <property type="entry name" value="HAMP"/>
    <property type="match status" value="1"/>
</dbReference>
<dbReference type="SMART" id="SM00304">
    <property type="entry name" value="HAMP"/>
    <property type="match status" value="1"/>
</dbReference>
<keyword evidence="11" id="KW-1185">Reference proteome</keyword>
<keyword evidence="7" id="KW-1133">Transmembrane helix</keyword>
<evidence type="ECO:0000313" key="10">
    <source>
        <dbReference type="EMBL" id="KON91360.1"/>
    </source>
</evidence>
<dbReference type="Proteomes" id="UP000037405">
    <property type="component" value="Unassembled WGS sequence"/>
</dbReference>
<dbReference type="EMBL" id="LGUE01000001">
    <property type="protein sequence ID" value="KON91360.1"/>
    <property type="molecule type" value="Genomic_DNA"/>
</dbReference>
<feature type="domain" description="Methyl-accepting transducer" evidence="8">
    <location>
        <begin position="281"/>
        <end position="517"/>
    </location>
</feature>
<dbReference type="Gene3D" id="1.10.287.950">
    <property type="entry name" value="Methyl-accepting chemotaxis protein"/>
    <property type="match status" value="1"/>
</dbReference>
<dbReference type="CDD" id="cd06225">
    <property type="entry name" value="HAMP"/>
    <property type="match status" value="1"/>
</dbReference>
<dbReference type="InterPro" id="IPR004089">
    <property type="entry name" value="MCPsignal_dom"/>
</dbReference>
<keyword evidence="2" id="KW-1003">Cell membrane</keyword>
<dbReference type="AlphaFoldDB" id="A0A0M0GN58"/>
<evidence type="ECO:0000256" key="3">
    <source>
        <dbReference type="ARBA" id="ARBA00023136"/>
    </source>
</evidence>
<keyword evidence="7" id="KW-0812">Transmembrane</keyword>
<keyword evidence="3 7" id="KW-0472">Membrane</keyword>
<dbReference type="PROSITE" id="PS50885">
    <property type="entry name" value="HAMP"/>
    <property type="match status" value="1"/>
</dbReference>
<evidence type="ECO:0000313" key="11">
    <source>
        <dbReference type="Proteomes" id="UP000037405"/>
    </source>
</evidence>
<evidence type="ECO:0000256" key="2">
    <source>
        <dbReference type="ARBA" id="ARBA00022475"/>
    </source>
</evidence>
<dbReference type="Gene3D" id="6.10.340.10">
    <property type="match status" value="1"/>
</dbReference>
<organism evidence="10 11">
    <name type="scientific">Rossellomorea marisflavi</name>
    <dbReference type="NCBI Taxonomy" id="189381"/>
    <lineage>
        <taxon>Bacteria</taxon>
        <taxon>Bacillati</taxon>
        <taxon>Bacillota</taxon>
        <taxon>Bacilli</taxon>
        <taxon>Bacillales</taxon>
        <taxon>Bacillaceae</taxon>
        <taxon>Rossellomorea</taxon>
    </lineage>
</organism>